<dbReference type="OrthoDB" id="10542399at2759"/>
<protein>
    <submittedName>
        <fullName evidence="1">Uncharacterized protein</fullName>
    </submittedName>
</protein>
<reference evidence="1 2" key="1">
    <citation type="submission" date="2015-03" db="EMBL/GenBank/DDBJ databases">
        <title>RNA-seq based gene annotation and comparative genomics of four Zymoseptoria species reveal species-specific pathogenicity related genes and transposable element activity.</title>
        <authorList>
            <person name="Grandaubert J."/>
            <person name="Bhattacharyya A."/>
            <person name="Stukenbrock E.H."/>
        </authorList>
    </citation>
    <scope>NUCLEOTIDE SEQUENCE [LARGE SCALE GENOMIC DNA]</scope>
    <source>
        <strain evidence="1 2">Zb18110</strain>
    </source>
</reference>
<gene>
    <name evidence="1" type="ORF">TI39_contig4202g00008</name>
</gene>
<organism evidence="1 2">
    <name type="scientific">Zymoseptoria brevis</name>
    <dbReference type="NCBI Taxonomy" id="1047168"/>
    <lineage>
        <taxon>Eukaryota</taxon>
        <taxon>Fungi</taxon>
        <taxon>Dikarya</taxon>
        <taxon>Ascomycota</taxon>
        <taxon>Pezizomycotina</taxon>
        <taxon>Dothideomycetes</taxon>
        <taxon>Dothideomycetidae</taxon>
        <taxon>Mycosphaerellales</taxon>
        <taxon>Mycosphaerellaceae</taxon>
        <taxon>Zymoseptoria</taxon>
    </lineage>
</organism>
<proteinExistence type="predicted"/>
<dbReference type="Proteomes" id="UP000033647">
    <property type="component" value="Unassembled WGS sequence"/>
</dbReference>
<dbReference type="AlphaFoldDB" id="A0A0F4GBD5"/>
<keyword evidence="2" id="KW-1185">Reference proteome</keyword>
<name>A0A0F4GBD5_9PEZI</name>
<accession>A0A0F4GBD5</accession>
<comment type="caution">
    <text evidence="1">The sequence shown here is derived from an EMBL/GenBank/DDBJ whole genome shotgun (WGS) entry which is preliminary data.</text>
</comment>
<dbReference type="EMBL" id="LAFY01004161">
    <property type="protein sequence ID" value="KJX94322.1"/>
    <property type="molecule type" value="Genomic_DNA"/>
</dbReference>
<evidence type="ECO:0000313" key="1">
    <source>
        <dbReference type="EMBL" id="KJX94322.1"/>
    </source>
</evidence>
<sequence length="201" mass="22928">MVVAAGDLLRSMNSHFVDLGPKDSRYQKLTLAIERQRIHRNRAAFFGEAQTILDHMTAAQDPKGLRCFEQVVYLNSSHVFHAVPLWTTPEYPSAEGLLRNLKLRLFKLLQSAPGGRRGYRSGDAPNRDSAVRTSAYIVPGDRKPTELNPRTTRSIARVCGVFFRRYYPREIKRQVTVPSWAFILCRRDTQPIQGDIGIWTT</sequence>
<evidence type="ECO:0000313" key="2">
    <source>
        <dbReference type="Proteomes" id="UP000033647"/>
    </source>
</evidence>